<dbReference type="Proteomes" id="UP000231279">
    <property type="component" value="Unassembled WGS sequence"/>
</dbReference>
<reference evidence="3" key="1">
    <citation type="journal article" date="2018" name="Gigascience">
        <title>Genome assembly of the Pink Ipe (Handroanthus impetiginosus, Bignoniaceae), a highly valued, ecologically keystone Neotropical timber forest tree.</title>
        <authorList>
            <person name="Silva-Junior O.B."/>
            <person name="Grattapaglia D."/>
            <person name="Novaes E."/>
            <person name="Collevatti R.G."/>
        </authorList>
    </citation>
    <scope>NUCLEOTIDE SEQUENCE [LARGE SCALE GENOMIC DNA]</scope>
    <source>
        <strain evidence="3">cv. UFG-1</strain>
    </source>
</reference>
<dbReference type="EMBL" id="NKXS01002321">
    <property type="protein sequence ID" value="PIN14245.1"/>
    <property type="molecule type" value="Genomic_DNA"/>
</dbReference>
<comment type="caution">
    <text evidence="2">The sequence shown here is derived from an EMBL/GenBank/DDBJ whole genome shotgun (WGS) entry which is preliminary data.</text>
</comment>
<dbReference type="AlphaFoldDB" id="A0A2G9H9Q2"/>
<dbReference type="OrthoDB" id="913439at2759"/>
<gene>
    <name evidence="2" type="ORF">CDL12_13142</name>
</gene>
<name>A0A2G9H9Q2_9LAMI</name>
<feature type="region of interest" description="Disordered" evidence="1">
    <location>
        <begin position="1"/>
        <end position="25"/>
    </location>
</feature>
<keyword evidence="3" id="KW-1185">Reference proteome</keyword>
<proteinExistence type="predicted"/>
<evidence type="ECO:0000256" key="1">
    <source>
        <dbReference type="SAM" id="MobiDB-lite"/>
    </source>
</evidence>
<organism evidence="2 3">
    <name type="scientific">Handroanthus impetiginosus</name>
    <dbReference type="NCBI Taxonomy" id="429701"/>
    <lineage>
        <taxon>Eukaryota</taxon>
        <taxon>Viridiplantae</taxon>
        <taxon>Streptophyta</taxon>
        <taxon>Embryophyta</taxon>
        <taxon>Tracheophyta</taxon>
        <taxon>Spermatophyta</taxon>
        <taxon>Magnoliopsida</taxon>
        <taxon>eudicotyledons</taxon>
        <taxon>Gunneridae</taxon>
        <taxon>Pentapetalae</taxon>
        <taxon>asterids</taxon>
        <taxon>lamiids</taxon>
        <taxon>Lamiales</taxon>
        <taxon>Bignoniaceae</taxon>
        <taxon>Crescentiina</taxon>
        <taxon>Tabebuia alliance</taxon>
        <taxon>Handroanthus</taxon>
    </lineage>
</organism>
<evidence type="ECO:0000313" key="3">
    <source>
        <dbReference type="Proteomes" id="UP000231279"/>
    </source>
</evidence>
<protein>
    <submittedName>
        <fullName evidence="2">Uncharacterized protein</fullName>
    </submittedName>
</protein>
<evidence type="ECO:0000313" key="2">
    <source>
        <dbReference type="EMBL" id="PIN14245.1"/>
    </source>
</evidence>
<sequence length="76" mass="8387">MMAGTAGNIKPSRTRSTPEFGSTDRAKWVFGGGAATAAVEEVRKANIHHSEDHEMRRIEEAQKAEKLIHLVCWGPK</sequence>
<accession>A0A2G9H9Q2</accession>